<dbReference type="GO" id="GO:0003677">
    <property type="term" value="F:DNA binding"/>
    <property type="evidence" value="ECO:0007669"/>
    <property type="project" value="UniProtKB-UniRule"/>
</dbReference>
<evidence type="ECO:0000313" key="9">
    <source>
        <dbReference type="Proteomes" id="UP000235114"/>
    </source>
</evidence>
<dbReference type="AlphaFoldDB" id="A0A2N5GRY5"/>
<dbReference type="InterPro" id="IPR009057">
    <property type="entry name" value="Homeodomain-like_sf"/>
</dbReference>
<evidence type="ECO:0000256" key="2">
    <source>
        <dbReference type="ARBA" id="ARBA00023125"/>
    </source>
</evidence>
<evidence type="ECO:0000256" key="4">
    <source>
        <dbReference type="PROSITE-ProRule" id="PRU00335"/>
    </source>
</evidence>
<dbReference type="InterPro" id="IPR001647">
    <property type="entry name" value="HTH_TetR"/>
</dbReference>
<gene>
    <name evidence="6" type="ORF">CU635_01520</name>
    <name evidence="7" type="ORF">CVD25_07365</name>
</gene>
<proteinExistence type="predicted"/>
<evidence type="ECO:0000313" key="7">
    <source>
        <dbReference type="EMBL" id="PLR98540.1"/>
    </source>
</evidence>
<reference evidence="6 8" key="1">
    <citation type="submission" date="2017-11" db="EMBL/GenBank/DDBJ databases">
        <title>Comparitive Functional Genomics of Dry Heat Resistant strains isolated from the Viking Spacecraft.</title>
        <authorList>
            <person name="Seuylemezian A."/>
            <person name="Cooper K."/>
            <person name="Vaishampayan P."/>
        </authorList>
    </citation>
    <scope>NUCLEOTIDE SEQUENCE [LARGE SCALE GENOMIC DNA]</scope>
    <source>
        <strain evidence="6 8">M4.6</strain>
    </source>
</reference>
<dbReference type="PRINTS" id="PR00455">
    <property type="entry name" value="HTHTETR"/>
</dbReference>
<organism evidence="6 8">
    <name type="scientific">Bacillus canaveralius</name>
    <dbReference type="NCBI Taxonomy" id="1403243"/>
    <lineage>
        <taxon>Bacteria</taxon>
        <taxon>Bacillati</taxon>
        <taxon>Bacillota</taxon>
        <taxon>Bacilli</taxon>
        <taxon>Bacillales</taxon>
        <taxon>Bacillaceae</taxon>
        <taxon>Bacillus</taxon>
    </lineage>
</organism>
<evidence type="ECO:0000313" key="6">
    <source>
        <dbReference type="EMBL" id="PLR86307.1"/>
    </source>
</evidence>
<evidence type="ECO:0000256" key="1">
    <source>
        <dbReference type="ARBA" id="ARBA00023015"/>
    </source>
</evidence>
<sequence>MTSNKLKAAALQLFAEKGYEGTALSEIARMVGIKTPSIYAHFPSKEDLFLSIYREHASSEMRTIENVLMEEKDKRTGEILRTIFNELTDLNDHKEEKLFFKRAVLLPPNHLKEKMKQEFVGFENKASERLTDFFKTAINAGEIVPLNPEDLVATFYCMLDGLLMESHYYDQDEYEKRRNSIWTIFWQGILQNNNS</sequence>
<dbReference type="PANTHER" id="PTHR47506:SF6">
    <property type="entry name" value="HTH-TYPE TRANSCRIPTIONAL REPRESSOR NEMR"/>
    <property type="match status" value="1"/>
</dbReference>
<dbReference type="Proteomes" id="UP000234951">
    <property type="component" value="Unassembled WGS sequence"/>
</dbReference>
<dbReference type="PROSITE" id="PS50977">
    <property type="entry name" value="HTH_TETR_2"/>
    <property type="match status" value="1"/>
</dbReference>
<comment type="caution">
    <text evidence="6">The sequence shown here is derived from an EMBL/GenBank/DDBJ whole genome shotgun (WGS) entry which is preliminary data.</text>
</comment>
<reference evidence="7 9" key="2">
    <citation type="submission" date="2017-12" db="EMBL/GenBank/DDBJ databases">
        <title>Comparative Functional Genomics of Dry Heat Resistant strains isolated from the Viking Spacecraft.</title>
        <authorList>
            <person name="Seuylemezian A."/>
            <person name="Cooper K."/>
            <person name="Vaishampayan P."/>
        </authorList>
    </citation>
    <scope>NUCLEOTIDE SEQUENCE [LARGE SCALE GENOMIC DNA]</scope>
    <source>
        <strain evidence="7 9">ATCC 29669</strain>
    </source>
</reference>
<keyword evidence="3" id="KW-0804">Transcription</keyword>
<dbReference type="RefSeq" id="WP_101575402.1">
    <property type="nucleotide sequence ID" value="NZ_PGVA01000003.1"/>
</dbReference>
<dbReference type="EMBL" id="PGVD01000021">
    <property type="protein sequence ID" value="PLR98540.1"/>
    <property type="molecule type" value="Genomic_DNA"/>
</dbReference>
<dbReference type="SUPFAM" id="SSF46689">
    <property type="entry name" value="Homeodomain-like"/>
    <property type="match status" value="1"/>
</dbReference>
<evidence type="ECO:0000256" key="3">
    <source>
        <dbReference type="ARBA" id="ARBA00023163"/>
    </source>
</evidence>
<dbReference type="Gene3D" id="1.10.10.60">
    <property type="entry name" value="Homeodomain-like"/>
    <property type="match status" value="1"/>
</dbReference>
<feature type="domain" description="HTH tetR-type" evidence="5">
    <location>
        <begin position="1"/>
        <end position="60"/>
    </location>
</feature>
<protein>
    <submittedName>
        <fullName evidence="6">TetR/AcrR family transcriptional regulator</fullName>
    </submittedName>
</protein>
<dbReference type="EMBL" id="PGVA01000003">
    <property type="protein sequence ID" value="PLR86307.1"/>
    <property type="molecule type" value="Genomic_DNA"/>
</dbReference>
<evidence type="ECO:0000259" key="5">
    <source>
        <dbReference type="PROSITE" id="PS50977"/>
    </source>
</evidence>
<dbReference type="Pfam" id="PF00440">
    <property type="entry name" value="TetR_N"/>
    <property type="match status" value="1"/>
</dbReference>
<dbReference type="Proteomes" id="UP000235114">
    <property type="component" value="Unassembled WGS sequence"/>
</dbReference>
<dbReference type="Gene3D" id="1.10.357.10">
    <property type="entry name" value="Tetracycline Repressor, domain 2"/>
    <property type="match status" value="1"/>
</dbReference>
<dbReference type="OrthoDB" id="509229at2"/>
<evidence type="ECO:0000313" key="8">
    <source>
        <dbReference type="Proteomes" id="UP000234951"/>
    </source>
</evidence>
<name>A0A2N5GRY5_9BACI</name>
<keyword evidence="2 4" id="KW-0238">DNA-binding</keyword>
<dbReference type="InterPro" id="IPR036271">
    <property type="entry name" value="Tet_transcr_reg_TetR-rel_C_sf"/>
</dbReference>
<dbReference type="SUPFAM" id="SSF48498">
    <property type="entry name" value="Tetracyclin repressor-like, C-terminal domain"/>
    <property type="match status" value="1"/>
</dbReference>
<accession>A0A2N5GRY5</accession>
<keyword evidence="9" id="KW-1185">Reference proteome</keyword>
<feature type="DNA-binding region" description="H-T-H motif" evidence="4">
    <location>
        <begin position="23"/>
        <end position="42"/>
    </location>
</feature>
<keyword evidence="1" id="KW-0805">Transcription regulation</keyword>
<dbReference type="PANTHER" id="PTHR47506">
    <property type="entry name" value="TRANSCRIPTIONAL REGULATORY PROTEIN"/>
    <property type="match status" value="1"/>
</dbReference>